<evidence type="ECO:0000313" key="2">
    <source>
        <dbReference type="Proteomes" id="UP000648908"/>
    </source>
</evidence>
<evidence type="ECO:0000313" key="1">
    <source>
        <dbReference type="EMBL" id="MBL4916347.1"/>
    </source>
</evidence>
<dbReference type="Proteomes" id="UP000648908">
    <property type="component" value="Unassembled WGS sequence"/>
</dbReference>
<proteinExistence type="predicted"/>
<dbReference type="InterPro" id="IPR029063">
    <property type="entry name" value="SAM-dependent_MTases_sf"/>
</dbReference>
<evidence type="ECO:0008006" key="3">
    <source>
        <dbReference type="Google" id="ProtNLM"/>
    </source>
</evidence>
<reference evidence="1" key="1">
    <citation type="submission" date="2021-01" db="EMBL/GenBank/DDBJ databases">
        <title>Tabrizicola alba sp. nov. a motile alkaliphilic bacterium isolated from a soda lake.</title>
        <authorList>
            <person name="Szuroczki S."/>
            <person name="Abbaszade G."/>
            <person name="Schumann P."/>
            <person name="Toth E."/>
        </authorList>
    </citation>
    <scope>NUCLEOTIDE SEQUENCE</scope>
    <source>
        <strain evidence="1">DMG-N-6</strain>
    </source>
</reference>
<comment type="caution">
    <text evidence="1">The sequence shown here is derived from an EMBL/GenBank/DDBJ whole genome shotgun (WGS) entry which is preliminary data.</text>
</comment>
<protein>
    <recommendedName>
        <fullName evidence="3">Methyltransferase domain-containing protein</fullName>
    </recommendedName>
</protein>
<gene>
    <name evidence="1" type="ORF">JL811_03855</name>
</gene>
<keyword evidence="2" id="KW-1185">Reference proteome</keyword>
<sequence>MNDTTLSAPELTMPPEAADLLRETYAGAGVILEYGSGGSTVLAGSMPGKRVFAVESDTGWITRMKDWFAGNPPASKVVLHHGDIGPTGKWGHPVDESHWRRFLNYPLTVWDRPDFAHPDVVLVDGRFRIGCFLAVLMRITRPVTLLFDDYTGRASYRAVEDFARPAGFAGRMARFEITPRPPRPEEFGRWVKLMQRPL</sequence>
<dbReference type="AlphaFoldDB" id="A0A8K0VBS5"/>
<name>A0A8K0VBS5_9RHOB</name>
<dbReference type="Gene3D" id="3.40.50.150">
    <property type="entry name" value="Vaccinia Virus protein VP39"/>
    <property type="match status" value="1"/>
</dbReference>
<dbReference type="EMBL" id="JAESVN010000001">
    <property type="protein sequence ID" value="MBL4916347.1"/>
    <property type="molecule type" value="Genomic_DNA"/>
</dbReference>
<organism evidence="1 2">
    <name type="scientific">Szabonella alba</name>
    <dbReference type="NCBI Taxonomy" id="2804194"/>
    <lineage>
        <taxon>Bacteria</taxon>
        <taxon>Pseudomonadati</taxon>
        <taxon>Pseudomonadota</taxon>
        <taxon>Alphaproteobacteria</taxon>
        <taxon>Rhodobacterales</taxon>
        <taxon>Paracoccaceae</taxon>
        <taxon>Szabonella</taxon>
    </lineage>
</organism>
<dbReference type="RefSeq" id="WP_202687007.1">
    <property type="nucleotide sequence ID" value="NZ_JAESVN010000001.1"/>
</dbReference>
<accession>A0A8K0VBS5</accession>
<dbReference type="SUPFAM" id="SSF53335">
    <property type="entry name" value="S-adenosyl-L-methionine-dependent methyltransferases"/>
    <property type="match status" value="1"/>
</dbReference>